<dbReference type="PANTHER" id="PTHR13374">
    <property type="entry name" value="DET1 HOMOLOG DE-ETIOLATED-1 HOMOLOG"/>
    <property type="match status" value="1"/>
</dbReference>
<dbReference type="InterPro" id="IPR019138">
    <property type="entry name" value="De-etiolated_protein_1_Det1"/>
</dbReference>
<dbReference type="GeneID" id="100205652"/>
<dbReference type="Pfam" id="PF09737">
    <property type="entry name" value="Det1"/>
    <property type="match status" value="1"/>
</dbReference>
<keyword evidence="1" id="KW-1185">Reference proteome</keyword>
<evidence type="ECO:0000313" key="1">
    <source>
        <dbReference type="Proteomes" id="UP001652625"/>
    </source>
</evidence>
<evidence type="ECO:0000313" key="2">
    <source>
        <dbReference type="RefSeq" id="XP_065675287.1"/>
    </source>
</evidence>
<name>A0ABM4DL61_HYDVU</name>
<accession>A0ABM4DL61</accession>
<protein>
    <submittedName>
        <fullName evidence="2">DET1 homolog</fullName>
    </submittedName>
</protein>
<reference evidence="2" key="1">
    <citation type="submission" date="2025-08" db="UniProtKB">
        <authorList>
            <consortium name="RefSeq"/>
        </authorList>
    </citation>
    <scope>IDENTIFICATION</scope>
</reference>
<gene>
    <name evidence="2" type="primary">LOC100205652</name>
</gene>
<dbReference type="SUPFAM" id="SSF82171">
    <property type="entry name" value="DPP6 N-terminal domain-like"/>
    <property type="match status" value="1"/>
</dbReference>
<dbReference type="Proteomes" id="UP001652625">
    <property type="component" value="Chromosome 15"/>
</dbReference>
<dbReference type="PANTHER" id="PTHR13374:SF3">
    <property type="entry name" value="DET1 HOMOLOG"/>
    <property type="match status" value="1"/>
</dbReference>
<sequence>MKRRSHSAKDDYTIFQDDVHKRRKNCDPNIVKKVFHRQTFINRPNTHFHYSRSFNLNIFPNFTVINVEKPPCFLRKFSPDGHHLVAFSRDQSSVEIYEFQGPCASNDYVSNACSGNEDGLLKLKSLSFDRFFRQKGTVTVTSFGEQLNRECSLFTDDGKYVIVGSATALAEDVHPMFYDIYRNNESITPNQRAPLEDYAIHIIDLYKGTLQDTRTFKCDKIYLSHNQGIYLYNDILAVMSVQHQTIHIFQVTPKGHFIDVRVIGRFCYDDDQYTINRLPEMQNLQPYRDKCFNSLKHRLLVYLYNFCSKEGSKESIRRYYQYFDQFKNLRMWKMQLLDKEHLLIRYASEEVVAMKVSDPSSLPSFYVVYNMVLTEIIAVYENSSESFLEVFEQFSDHFRNAIPQQMVQFTCSTSSNIHARYNQRRFKSTIVNAKYGGPKEAVKKLLAQLPISAQSYSSSPYLDLSLFSYDDKWISVMERPKACGDHPIRFYSRDTGLLKYKIFAGVQGRNMTQVARRLVAFTYHPFYPFAISVQRNNNTDYVVNFHVRYFTGSALDHV</sequence>
<organism evidence="1 2">
    <name type="scientific">Hydra vulgaris</name>
    <name type="common">Hydra</name>
    <name type="synonym">Hydra attenuata</name>
    <dbReference type="NCBI Taxonomy" id="6087"/>
    <lineage>
        <taxon>Eukaryota</taxon>
        <taxon>Metazoa</taxon>
        <taxon>Cnidaria</taxon>
        <taxon>Hydrozoa</taxon>
        <taxon>Hydroidolina</taxon>
        <taxon>Anthoathecata</taxon>
        <taxon>Aplanulata</taxon>
        <taxon>Hydridae</taxon>
        <taxon>Hydra</taxon>
    </lineage>
</organism>
<dbReference type="RefSeq" id="XP_065675287.1">
    <property type="nucleotide sequence ID" value="XM_065819215.1"/>
</dbReference>
<proteinExistence type="predicted"/>